<evidence type="ECO:0000256" key="1">
    <source>
        <dbReference type="SAM" id="MobiDB-lite"/>
    </source>
</evidence>
<feature type="compositionally biased region" description="Low complexity" evidence="1">
    <location>
        <begin position="16"/>
        <end position="30"/>
    </location>
</feature>
<proteinExistence type="predicted"/>
<dbReference type="AlphaFoldDB" id="A0A9P4MWN5"/>
<dbReference type="PANTHER" id="PTHR37781">
    <property type="entry name" value="TFIIH COMPLEX SUBUNIT"/>
    <property type="match status" value="1"/>
</dbReference>
<comment type="caution">
    <text evidence="2">The sequence shown here is derived from an EMBL/GenBank/DDBJ whole genome shotgun (WGS) entry which is preliminary data.</text>
</comment>
<gene>
    <name evidence="2" type="ORF">GQ43DRAFT_487164</name>
</gene>
<evidence type="ECO:0000313" key="2">
    <source>
        <dbReference type="EMBL" id="KAF2205312.1"/>
    </source>
</evidence>
<dbReference type="Proteomes" id="UP000799536">
    <property type="component" value="Unassembled WGS sequence"/>
</dbReference>
<feature type="region of interest" description="Disordered" evidence="1">
    <location>
        <begin position="194"/>
        <end position="234"/>
    </location>
</feature>
<accession>A0A9P4MWN5</accession>
<dbReference type="PANTHER" id="PTHR37781:SF1">
    <property type="entry name" value="ADR380WP"/>
    <property type="match status" value="1"/>
</dbReference>
<dbReference type="InterPro" id="IPR031349">
    <property type="entry name" value="Tfb6"/>
</dbReference>
<name>A0A9P4MWN5_9PLEO</name>
<dbReference type="EMBL" id="ML993858">
    <property type="protein sequence ID" value="KAF2205312.1"/>
    <property type="molecule type" value="Genomic_DNA"/>
</dbReference>
<dbReference type="Pfam" id="PF17110">
    <property type="entry name" value="TFB6"/>
    <property type="match status" value="1"/>
</dbReference>
<evidence type="ECO:0000313" key="3">
    <source>
        <dbReference type="Proteomes" id="UP000799536"/>
    </source>
</evidence>
<feature type="region of interest" description="Disordered" evidence="1">
    <location>
        <begin position="1"/>
        <end position="45"/>
    </location>
</feature>
<organism evidence="2 3">
    <name type="scientific">Delitschia confertaspora ATCC 74209</name>
    <dbReference type="NCBI Taxonomy" id="1513339"/>
    <lineage>
        <taxon>Eukaryota</taxon>
        <taxon>Fungi</taxon>
        <taxon>Dikarya</taxon>
        <taxon>Ascomycota</taxon>
        <taxon>Pezizomycotina</taxon>
        <taxon>Dothideomycetes</taxon>
        <taxon>Pleosporomycetidae</taxon>
        <taxon>Pleosporales</taxon>
        <taxon>Delitschiaceae</taxon>
        <taxon>Delitschia</taxon>
    </lineage>
</organism>
<reference evidence="2" key="1">
    <citation type="journal article" date="2020" name="Stud. Mycol.">
        <title>101 Dothideomycetes genomes: a test case for predicting lifestyles and emergence of pathogens.</title>
        <authorList>
            <person name="Haridas S."/>
            <person name="Albert R."/>
            <person name="Binder M."/>
            <person name="Bloem J."/>
            <person name="Labutti K."/>
            <person name="Salamov A."/>
            <person name="Andreopoulos B."/>
            <person name="Baker S."/>
            <person name="Barry K."/>
            <person name="Bills G."/>
            <person name="Bluhm B."/>
            <person name="Cannon C."/>
            <person name="Castanera R."/>
            <person name="Culley D."/>
            <person name="Daum C."/>
            <person name="Ezra D."/>
            <person name="Gonzalez J."/>
            <person name="Henrissat B."/>
            <person name="Kuo A."/>
            <person name="Liang C."/>
            <person name="Lipzen A."/>
            <person name="Lutzoni F."/>
            <person name="Magnuson J."/>
            <person name="Mondo S."/>
            <person name="Nolan M."/>
            <person name="Ohm R."/>
            <person name="Pangilinan J."/>
            <person name="Park H.-J."/>
            <person name="Ramirez L."/>
            <person name="Alfaro M."/>
            <person name="Sun H."/>
            <person name="Tritt A."/>
            <person name="Yoshinaga Y."/>
            <person name="Zwiers L.-H."/>
            <person name="Turgeon B."/>
            <person name="Goodwin S."/>
            <person name="Spatafora J."/>
            <person name="Crous P."/>
            <person name="Grigoriev I."/>
        </authorList>
    </citation>
    <scope>NUCLEOTIDE SEQUENCE</scope>
    <source>
        <strain evidence="2">ATCC 74209</strain>
    </source>
</reference>
<dbReference type="OrthoDB" id="5420410at2759"/>
<sequence length="261" mass="28963">MAYSPGSGGFVRDDILTPPSSSVTSTVATPLPQPRQHPLKPGGSKESQLIRYLDQNILGVKRRWAKRKFKDEDAGDVKGYHSFKEASRDFDGLIDVVWVSGTPNIQIPYLLNLAGLIVDFLPDFPPSPGSTFQLLEKLDNAFSSLLRGKDLDTDEPLSGFGNGKKVNTTEKVRIKGIVERTRIAIVQMMSKEYNPGFADGDNMETDGDDDDDHNMDEDDDEEEEDEEDHTWDMDIGRVYERTIGELGEELGGPRIGIITDG</sequence>
<protein>
    <submittedName>
        <fullName evidence="2">Uncharacterized protein</fullName>
    </submittedName>
</protein>
<feature type="compositionally biased region" description="Acidic residues" evidence="1">
    <location>
        <begin position="201"/>
        <end position="229"/>
    </location>
</feature>
<keyword evidence="3" id="KW-1185">Reference proteome</keyword>
<dbReference type="GO" id="GO:0005675">
    <property type="term" value="C:transcription factor TFIIH holo complex"/>
    <property type="evidence" value="ECO:0007669"/>
    <property type="project" value="TreeGrafter"/>
</dbReference>